<dbReference type="InterPro" id="IPR016174">
    <property type="entry name" value="Di-haem_cyt_TM"/>
</dbReference>
<gene>
    <name evidence="15" type="ORF">SAMN05421643_1562</name>
</gene>
<keyword evidence="11 13" id="KW-0472">Membrane</keyword>
<evidence type="ECO:0000259" key="14">
    <source>
        <dbReference type="Pfam" id="PF01292"/>
    </source>
</evidence>
<evidence type="ECO:0000256" key="12">
    <source>
        <dbReference type="ARBA" id="ARBA00037975"/>
    </source>
</evidence>
<feature type="transmembrane region" description="Helical" evidence="13">
    <location>
        <begin position="9"/>
        <end position="27"/>
    </location>
</feature>
<keyword evidence="3" id="KW-0813">Transport</keyword>
<dbReference type="GO" id="GO:0009055">
    <property type="term" value="F:electron transfer activity"/>
    <property type="evidence" value="ECO:0007669"/>
    <property type="project" value="InterPro"/>
</dbReference>
<evidence type="ECO:0000256" key="13">
    <source>
        <dbReference type="SAM" id="Phobius"/>
    </source>
</evidence>
<dbReference type="PANTHER" id="PTHR30529">
    <property type="entry name" value="CYTOCHROME B561"/>
    <property type="match status" value="1"/>
</dbReference>
<evidence type="ECO:0000256" key="7">
    <source>
        <dbReference type="ARBA" id="ARBA00022723"/>
    </source>
</evidence>
<reference evidence="16" key="1">
    <citation type="submission" date="2016-10" db="EMBL/GenBank/DDBJ databases">
        <authorList>
            <person name="Varghese N."/>
            <person name="Submissions S."/>
        </authorList>
    </citation>
    <scope>NUCLEOTIDE SEQUENCE [LARGE SCALE GENOMIC DNA]</scope>
    <source>
        <strain evidence="16">ANC 5109</strain>
    </source>
</reference>
<keyword evidence="4" id="KW-1003">Cell membrane</keyword>
<proteinExistence type="inferred from homology"/>
<keyword evidence="5" id="KW-0349">Heme</keyword>
<dbReference type="SUPFAM" id="SSF81342">
    <property type="entry name" value="Transmembrane di-heme cytochromes"/>
    <property type="match status" value="1"/>
</dbReference>
<sequence length="170" mass="19543">MNNNYPKPMIIMHWITFVLVVIVYLTSGDPTRTGLQGQIHVIGGISIFILFFVRLSVVFLYKRSIPQNEIINPYQIKLFKIVRFTLYVSLCVVPIAGWLALSSFTDNFQVFSLNLPLLSSVREVKYIGQMHQFLGNFFITVVGLHACAALIHHFIFKDNVLKSMLFKKMK</sequence>
<evidence type="ECO:0000313" key="16">
    <source>
        <dbReference type="Proteomes" id="UP000199035"/>
    </source>
</evidence>
<keyword evidence="9 13" id="KW-1133">Transmembrane helix</keyword>
<dbReference type="InterPro" id="IPR052168">
    <property type="entry name" value="Cytochrome_b561_oxidase"/>
</dbReference>
<dbReference type="AlphaFoldDB" id="A0A1H3NP54"/>
<evidence type="ECO:0000256" key="10">
    <source>
        <dbReference type="ARBA" id="ARBA00023004"/>
    </source>
</evidence>
<evidence type="ECO:0000256" key="9">
    <source>
        <dbReference type="ARBA" id="ARBA00022989"/>
    </source>
</evidence>
<evidence type="ECO:0000256" key="1">
    <source>
        <dbReference type="ARBA" id="ARBA00001970"/>
    </source>
</evidence>
<dbReference type="GO" id="GO:0046872">
    <property type="term" value="F:metal ion binding"/>
    <property type="evidence" value="ECO:0007669"/>
    <property type="project" value="UniProtKB-KW"/>
</dbReference>
<comment type="subcellular location">
    <subcellularLocation>
        <location evidence="2">Cell membrane</location>
        <topology evidence="2">Multi-pass membrane protein</topology>
    </subcellularLocation>
</comment>
<dbReference type="PANTHER" id="PTHR30529:SF3">
    <property type="entry name" value="CYTOCHROME B561 HOMOLOG 1"/>
    <property type="match status" value="1"/>
</dbReference>
<dbReference type="Proteomes" id="UP000199035">
    <property type="component" value="Unassembled WGS sequence"/>
</dbReference>
<evidence type="ECO:0000256" key="3">
    <source>
        <dbReference type="ARBA" id="ARBA00022448"/>
    </source>
</evidence>
<name>A0A1H3NP54_9GAMM</name>
<comment type="cofactor">
    <cofactor evidence="1">
        <name>heme b</name>
        <dbReference type="ChEBI" id="CHEBI:60344"/>
    </cofactor>
</comment>
<feature type="transmembrane region" description="Helical" evidence="13">
    <location>
        <begin position="133"/>
        <end position="156"/>
    </location>
</feature>
<organism evidence="15 16">
    <name type="scientific">Acinetobacter kyonggiensis</name>
    <dbReference type="NCBI Taxonomy" id="595670"/>
    <lineage>
        <taxon>Bacteria</taxon>
        <taxon>Pseudomonadati</taxon>
        <taxon>Pseudomonadota</taxon>
        <taxon>Gammaproteobacteria</taxon>
        <taxon>Moraxellales</taxon>
        <taxon>Moraxellaceae</taxon>
        <taxon>Acinetobacter</taxon>
    </lineage>
</organism>
<dbReference type="InterPro" id="IPR011577">
    <property type="entry name" value="Cyt_b561_bac/Ni-Hgenase"/>
</dbReference>
<feature type="transmembrane region" description="Helical" evidence="13">
    <location>
        <begin position="81"/>
        <end position="101"/>
    </location>
</feature>
<evidence type="ECO:0000313" key="15">
    <source>
        <dbReference type="EMBL" id="SDY90604.1"/>
    </source>
</evidence>
<evidence type="ECO:0000256" key="4">
    <source>
        <dbReference type="ARBA" id="ARBA00022475"/>
    </source>
</evidence>
<evidence type="ECO:0000256" key="2">
    <source>
        <dbReference type="ARBA" id="ARBA00004651"/>
    </source>
</evidence>
<dbReference type="GO" id="GO:0005886">
    <property type="term" value="C:plasma membrane"/>
    <property type="evidence" value="ECO:0007669"/>
    <property type="project" value="UniProtKB-SubCell"/>
</dbReference>
<feature type="transmembrane region" description="Helical" evidence="13">
    <location>
        <begin position="39"/>
        <end position="61"/>
    </location>
</feature>
<protein>
    <submittedName>
        <fullName evidence="15">Cytochrome b561</fullName>
    </submittedName>
</protein>
<evidence type="ECO:0000256" key="5">
    <source>
        <dbReference type="ARBA" id="ARBA00022617"/>
    </source>
</evidence>
<evidence type="ECO:0000256" key="8">
    <source>
        <dbReference type="ARBA" id="ARBA00022982"/>
    </source>
</evidence>
<dbReference type="GO" id="GO:0020037">
    <property type="term" value="F:heme binding"/>
    <property type="evidence" value="ECO:0007669"/>
    <property type="project" value="TreeGrafter"/>
</dbReference>
<evidence type="ECO:0000256" key="6">
    <source>
        <dbReference type="ARBA" id="ARBA00022692"/>
    </source>
</evidence>
<keyword evidence="8" id="KW-0249">Electron transport</keyword>
<evidence type="ECO:0000256" key="11">
    <source>
        <dbReference type="ARBA" id="ARBA00023136"/>
    </source>
</evidence>
<keyword evidence="16" id="KW-1185">Reference proteome</keyword>
<keyword evidence="7" id="KW-0479">Metal-binding</keyword>
<dbReference type="GO" id="GO:0022904">
    <property type="term" value="P:respiratory electron transport chain"/>
    <property type="evidence" value="ECO:0007669"/>
    <property type="project" value="InterPro"/>
</dbReference>
<keyword evidence="6 13" id="KW-0812">Transmembrane</keyword>
<feature type="domain" description="Cytochrome b561 bacterial/Ni-hydrogenase" evidence="14">
    <location>
        <begin position="4"/>
        <end position="166"/>
    </location>
</feature>
<dbReference type="EMBL" id="FNPK01000056">
    <property type="protein sequence ID" value="SDY90604.1"/>
    <property type="molecule type" value="Genomic_DNA"/>
</dbReference>
<dbReference type="STRING" id="595670.SAMN05421643_1562"/>
<dbReference type="Pfam" id="PF01292">
    <property type="entry name" value="Ni_hydr_CYTB"/>
    <property type="match status" value="1"/>
</dbReference>
<dbReference type="RefSeq" id="WP_004761014.1">
    <property type="nucleotide sequence ID" value="NZ_FNPK01000056.1"/>
</dbReference>
<keyword evidence="10" id="KW-0408">Iron</keyword>
<comment type="similarity">
    <text evidence="12">Belongs to the cytochrome b561 family.</text>
</comment>
<accession>A0A1H3NP54</accession>